<dbReference type="RefSeq" id="WP_257449046.1">
    <property type="nucleotide sequence ID" value="NZ_JANIPJ010000014.1"/>
</dbReference>
<name>A0A9X2SAA1_9BACL</name>
<reference evidence="1" key="1">
    <citation type="submission" date="2022-08" db="EMBL/GenBank/DDBJ databases">
        <title>The genomic sequence of strain Paenibacillus sp. SCIV0701.</title>
        <authorList>
            <person name="Zhao H."/>
        </authorList>
    </citation>
    <scope>NUCLEOTIDE SEQUENCE</scope>
    <source>
        <strain evidence="1">SCIV0701</strain>
    </source>
</reference>
<sequence>MNVRTNNVVKLVANVGWLAVENSGLQSVGPVKVDLILEIWRGPVGTGTVIYRATDSASATNQRGFAVFDNFRLTTICHVDGPFASSQNVTYNLSARLGTPGTPQALIVGPITFYGEEIQP</sequence>
<gene>
    <name evidence="1" type="ORF">NQZ67_19130</name>
</gene>
<organism evidence="1 2">
    <name type="scientific">Paenibacillus soyae</name>
    <dbReference type="NCBI Taxonomy" id="2969249"/>
    <lineage>
        <taxon>Bacteria</taxon>
        <taxon>Bacillati</taxon>
        <taxon>Bacillota</taxon>
        <taxon>Bacilli</taxon>
        <taxon>Bacillales</taxon>
        <taxon>Paenibacillaceae</taxon>
        <taxon>Paenibacillus</taxon>
    </lineage>
</organism>
<dbReference type="AlphaFoldDB" id="A0A9X2SAA1"/>
<proteinExistence type="predicted"/>
<accession>A0A9X2SAA1</accession>
<evidence type="ECO:0000313" key="1">
    <source>
        <dbReference type="EMBL" id="MCR2806001.1"/>
    </source>
</evidence>
<comment type="caution">
    <text evidence="1">The sequence shown here is derived from an EMBL/GenBank/DDBJ whole genome shotgun (WGS) entry which is preliminary data.</text>
</comment>
<dbReference type="EMBL" id="JANIPJ010000014">
    <property type="protein sequence ID" value="MCR2806001.1"/>
    <property type="molecule type" value="Genomic_DNA"/>
</dbReference>
<keyword evidence="2" id="KW-1185">Reference proteome</keyword>
<dbReference type="Proteomes" id="UP001141950">
    <property type="component" value="Unassembled WGS sequence"/>
</dbReference>
<protein>
    <submittedName>
        <fullName evidence="1">Uncharacterized protein</fullName>
    </submittedName>
</protein>
<evidence type="ECO:0000313" key="2">
    <source>
        <dbReference type="Proteomes" id="UP001141950"/>
    </source>
</evidence>